<accession>A0ABT0DHY8</accession>
<dbReference type="SUPFAM" id="SSF54427">
    <property type="entry name" value="NTF2-like"/>
    <property type="match status" value="1"/>
</dbReference>
<sequence length="108" mass="11735">MIPDLPGPVAAYFQADRLGPDAVARCFTPDGTVTDEKSRHAGHDAIRRWKAMASAKYRYTSEPVSFVGEDGRILVTARVAGDFPGSPVQLRYAFTLDGDRIAALEIVP</sequence>
<dbReference type="RefSeq" id="WP_247198532.1">
    <property type="nucleotide sequence ID" value="NZ_JALKCG010000001.1"/>
</dbReference>
<dbReference type="InterPro" id="IPR037401">
    <property type="entry name" value="SnoaL-like"/>
</dbReference>
<evidence type="ECO:0000259" key="1">
    <source>
        <dbReference type="Pfam" id="PF12680"/>
    </source>
</evidence>
<dbReference type="Gene3D" id="3.10.450.50">
    <property type="match status" value="1"/>
</dbReference>
<dbReference type="EMBL" id="JALKCG010000001">
    <property type="protein sequence ID" value="MCK0206891.1"/>
    <property type="molecule type" value="Genomic_DNA"/>
</dbReference>
<gene>
    <name evidence="2" type="ORF">MWN33_02470</name>
</gene>
<proteinExistence type="predicted"/>
<evidence type="ECO:0000313" key="2">
    <source>
        <dbReference type="EMBL" id="MCK0206891.1"/>
    </source>
</evidence>
<name>A0ABT0DHY8_9HYPH</name>
<feature type="domain" description="SnoaL-like" evidence="1">
    <location>
        <begin position="19"/>
        <end position="96"/>
    </location>
</feature>
<evidence type="ECO:0000313" key="3">
    <source>
        <dbReference type="Proteomes" id="UP001202867"/>
    </source>
</evidence>
<dbReference type="Pfam" id="PF12680">
    <property type="entry name" value="SnoaL_2"/>
    <property type="match status" value="1"/>
</dbReference>
<protein>
    <submittedName>
        <fullName evidence="2">Nuclear transport factor 2 family protein</fullName>
    </submittedName>
</protein>
<organism evidence="2 3">
    <name type="scientific">Ancylobacter koreensis</name>
    <dbReference type="NCBI Taxonomy" id="266121"/>
    <lineage>
        <taxon>Bacteria</taxon>
        <taxon>Pseudomonadati</taxon>
        <taxon>Pseudomonadota</taxon>
        <taxon>Alphaproteobacteria</taxon>
        <taxon>Hyphomicrobiales</taxon>
        <taxon>Xanthobacteraceae</taxon>
        <taxon>Ancylobacter</taxon>
    </lineage>
</organism>
<comment type="caution">
    <text evidence="2">The sequence shown here is derived from an EMBL/GenBank/DDBJ whole genome shotgun (WGS) entry which is preliminary data.</text>
</comment>
<reference evidence="2 3" key="1">
    <citation type="submission" date="2022-04" db="EMBL/GenBank/DDBJ databases">
        <authorList>
            <person name="Grouzdev D.S."/>
            <person name="Pantiukh K.S."/>
            <person name="Krutkina M.S."/>
        </authorList>
    </citation>
    <scope>NUCLEOTIDE SEQUENCE [LARGE SCALE GENOMIC DNA]</scope>
    <source>
        <strain evidence="2 3">Jip08</strain>
    </source>
</reference>
<keyword evidence="3" id="KW-1185">Reference proteome</keyword>
<dbReference type="Proteomes" id="UP001202867">
    <property type="component" value="Unassembled WGS sequence"/>
</dbReference>
<dbReference type="InterPro" id="IPR032710">
    <property type="entry name" value="NTF2-like_dom_sf"/>
</dbReference>
<reference evidence="3" key="2">
    <citation type="submission" date="2023-07" db="EMBL/GenBank/DDBJ databases">
        <title>Ancylobacter moscoviensis sp. nov., facultatively methylotrophic bacteria from activated sludge and the reclassification of Starkeya novella (Starkey 1934) Kelly et al. 2000 as Ancylobacter novellus comb. nov., Starkeya koreensis Im et al. 2006 as Ancylobacter koreensis comb.nov., Angulomicrobium tetraedrale Vasil'eva et al. 1986 as Ancylobacter tetraedralis comb. nov., Angulomicrobium amanitiforme Fritz et al. 2004 as Ancylobacter amanitiformis comb. nov. and Methylorhabdus multivorans Doronina et al. 1996 as Ancylobacter multivorans comb. nov. and emended description of the genus Ancylobacter.</title>
        <authorList>
            <person name="Doronina N."/>
            <person name="Chemodurova A."/>
            <person name="Grouzdev D."/>
            <person name="Koziaeva V."/>
            <person name="Shi W."/>
            <person name="Wu L."/>
            <person name="Kaparullina E."/>
        </authorList>
    </citation>
    <scope>NUCLEOTIDE SEQUENCE [LARGE SCALE GENOMIC DNA]</scope>
    <source>
        <strain evidence="3">Jip08</strain>
    </source>
</reference>